<evidence type="ECO:0000313" key="3">
    <source>
        <dbReference type="Proteomes" id="UP000661163"/>
    </source>
</evidence>
<dbReference type="AlphaFoldDB" id="A0AAE4YSQ5"/>
<feature type="region of interest" description="Disordered" evidence="1">
    <location>
        <begin position="150"/>
        <end position="173"/>
    </location>
</feature>
<organism evidence="2 3">
    <name type="scientific">Rhizobium ruizarguesonis</name>
    <dbReference type="NCBI Taxonomy" id="2081791"/>
    <lineage>
        <taxon>Bacteria</taxon>
        <taxon>Pseudomonadati</taxon>
        <taxon>Pseudomonadota</taxon>
        <taxon>Alphaproteobacteria</taxon>
        <taxon>Hyphomicrobiales</taxon>
        <taxon>Rhizobiaceae</taxon>
        <taxon>Rhizobium/Agrobacterium group</taxon>
        <taxon>Rhizobium</taxon>
    </lineage>
</organism>
<sequence length="230" mass="26267">MKKKMDRGERQRCEGIIARAHELSKALIASEPSSCEIAIGNFKMIYQICADLVSLDRPARRPDYDVVATYGARIRADFIAKQTIKNRYRKMTRVWCDAFDKIVDGQPLQAWTDFSRTPIMDRGSGLSADIHKEVVRRLWIENTRLRADQKQRTDSEFAERVPDNTSDDTRDQEPINVDAIREWVTSVGHPQSLLSSTEVGLKLNENVRYGMIVMDFETFAAIRAVAGVRT</sequence>
<accession>A0AAE4YSQ5</accession>
<proteinExistence type="predicted"/>
<reference evidence="2 3" key="1">
    <citation type="submission" date="2019-12" db="EMBL/GenBank/DDBJ databases">
        <title>Rhizobium genotypes associated with high levels of biological nitrogen fixation by grain legumes in a temperate-maritime cropping system.</title>
        <authorList>
            <person name="Maluk M."/>
            <person name="Francesc Ferrando Molina F."/>
            <person name="Lopez Del Egido L."/>
            <person name="Lafos M."/>
            <person name="Langarica-Fuentes A."/>
            <person name="Gebre Yohannes G."/>
            <person name="Young M.W."/>
            <person name="Martin P."/>
            <person name="Gantlett R."/>
            <person name="Kenicer G."/>
            <person name="Hawes C."/>
            <person name="Begg G.S."/>
            <person name="Quilliam R.S."/>
            <person name="Squire G.R."/>
            <person name="Poole P.S."/>
            <person name="Young P.W."/>
            <person name="Iannetta P.M."/>
            <person name="James E.K."/>
        </authorList>
    </citation>
    <scope>NUCLEOTIDE SEQUENCE [LARGE SCALE GENOMIC DNA]</scope>
    <source>
        <strain evidence="2 3">JHI985</strain>
    </source>
</reference>
<dbReference type="Proteomes" id="UP000661163">
    <property type="component" value="Unassembled WGS sequence"/>
</dbReference>
<protein>
    <submittedName>
        <fullName evidence="2">Uncharacterized protein</fullName>
    </submittedName>
</protein>
<comment type="caution">
    <text evidence="2">The sequence shown here is derived from an EMBL/GenBank/DDBJ whole genome shotgun (WGS) entry which is preliminary data.</text>
</comment>
<name>A0AAE4YSQ5_9HYPH</name>
<dbReference type="EMBL" id="WUFC01000020">
    <property type="protein sequence ID" value="NEI50522.1"/>
    <property type="molecule type" value="Genomic_DNA"/>
</dbReference>
<evidence type="ECO:0000256" key="1">
    <source>
        <dbReference type="SAM" id="MobiDB-lite"/>
    </source>
</evidence>
<gene>
    <name evidence="2" type="ORF">GR217_22825</name>
</gene>
<evidence type="ECO:0000313" key="2">
    <source>
        <dbReference type="EMBL" id="NEI50522.1"/>
    </source>
</evidence>
<dbReference type="RefSeq" id="WP_164566392.1">
    <property type="nucleotide sequence ID" value="NZ_WUFC01000020.1"/>
</dbReference>